<keyword evidence="1" id="KW-0472">Membrane</keyword>
<dbReference type="RefSeq" id="WP_144888042.1">
    <property type="nucleotide sequence ID" value="NZ_VLLE01000006.1"/>
</dbReference>
<sequence>MAKQTFNNIKLGLFILAGLLLLIIGLYLIGRDSNLFGRNYTLHVQFAHVQGLTPGNNVRYAGIQVGTVKKIKILNDTLIDVSMLIEKRMQQFIRINDQVIISTDGLMGNKMLQITAAKDGSAFAKEGDVLRSKTMLNIDEMLVVLNKSNQNIAVISEELKAAVIRLNNSEALWNLLNNKLLPQQLLASTANIRAATAKANLLANDLHTIIADVKASKGSMGQLLRDTAIAYHLTTAIDKIKTVGDEADSLANELNALTHSVQNDVNNGKGTIHALLKDSSLVKKLNNSLQNIEKGTEGFNQNMEALKSNFLFRGYFKRLEKKKK</sequence>
<dbReference type="PANTHER" id="PTHR33371">
    <property type="entry name" value="INTERMEMBRANE PHOSPHOLIPID TRANSPORT SYSTEM BINDING PROTEIN MLAD-RELATED"/>
    <property type="match status" value="1"/>
</dbReference>
<organism evidence="3 4">
    <name type="scientific">Lacibacter cauensis</name>
    <dbReference type="NCBI Taxonomy" id="510947"/>
    <lineage>
        <taxon>Bacteria</taxon>
        <taxon>Pseudomonadati</taxon>
        <taxon>Bacteroidota</taxon>
        <taxon>Chitinophagia</taxon>
        <taxon>Chitinophagales</taxon>
        <taxon>Chitinophagaceae</taxon>
        <taxon>Lacibacter</taxon>
    </lineage>
</organism>
<proteinExistence type="predicted"/>
<keyword evidence="4" id="KW-1185">Reference proteome</keyword>
<gene>
    <name evidence="3" type="ORF">IQ13_3673</name>
</gene>
<dbReference type="InterPro" id="IPR003399">
    <property type="entry name" value="Mce/MlaD"/>
</dbReference>
<dbReference type="OrthoDB" id="9771725at2"/>
<comment type="caution">
    <text evidence="3">The sequence shown here is derived from an EMBL/GenBank/DDBJ whole genome shotgun (WGS) entry which is preliminary data.</text>
</comment>
<reference evidence="3 4" key="1">
    <citation type="journal article" date="2015" name="Stand. Genomic Sci.">
        <title>Genomic Encyclopedia of Bacterial and Archaeal Type Strains, Phase III: the genomes of soil and plant-associated and newly described type strains.</title>
        <authorList>
            <person name="Whitman W.B."/>
            <person name="Woyke T."/>
            <person name="Klenk H.P."/>
            <person name="Zhou Y."/>
            <person name="Lilburn T.G."/>
            <person name="Beck B.J."/>
            <person name="De Vos P."/>
            <person name="Vandamme P."/>
            <person name="Eisen J.A."/>
            <person name="Garrity G."/>
            <person name="Hugenholtz P."/>
            <person name="Kyrpides N.C."/>
        </authorList>
    </citation>
    <scope>NUCLEOTIDE SEQUENCE [LARGE SCALE GENOMIC DNA]</scope>
    <source>
        <strain evidence="3 4">CGMCC 1.7271</strain>
    </source>
</reference>
<evidence type="ECO:0000256" key="1">
    <source>
        <dbReference type="SAM" id="Phobius"/>
    </source>
</evidence>
<feature type="domain" description="Mce/MlaD" evidence="2">
    <location>
        <begin position="39"/>
        <end position="116"/>
    </location>
</feature>
<dbReference type="EMBL" id="VLLE01000006">
    <property type="protein sequence ID" value="TWI79270.1"/>
    <property type="molecule type" value="Genomic_DNA"/>
</dbReference>
<protein>
    <submittedName>
        <fullName evidence="3">Phospholipid/cholesterol/gamma-HCH transport system substrate-binding protein</fullName>
    </submittedName>
</protein>
<evidence type="ECO:0000259" key="2">
    <source>
        <dbReference type="Pfam" id="PF02470"/>
    </source>
</evidence>
<feature type="transmembrane region" description="Helical" evidence="1">
    <location>
        <begin position="12"/>
        <end position="30"/>
    </location>
</feature>
<accession>A0A562SF61</accession>
<dbReference type="AlphaFoldDB" id="A0A562SF61"/>
<dbReference type="InterPro" id="IPR052336">
    <property type="entry name" value="MlaD_Phospholipid_Transporter"/>
</dbReference>
<evidence type="ECO:0000313" key="4">
    <source>
        <dbReference type="Proteomes" id="UP000316167"/>
    </source>
</evidence>
<dbReference type="Pfam" id="PF02470">
    <property type="entry name" value="MlaD"/>
    <property type="match status" value="1"/>
</dbReference>
<name>A0A562SF61_9BACT</name>
<dbReference type="Proteomes" id="UP000316167">
    <property type="component" value="Unassembled WGS sequence"/>
</dbReference>
<evidence type="ECO:0000313" key="3">
    <source>
        <dbReference type="EMBL" id="TWI79270.1"/>
    </source>
</evidence>
<keyword evidence="1" id="KW-0812">Transmembrane</keyword>
<keyword evidence="1" id="KW-1133">Transmembrane helix</keyword>
<dbReference type="PANTHER" id="PTHR33371:SF4">
    <property type="entry name" value="INTERMEMBRANE PHOSPHOLIPID TRANSPORT SYSTEM BINDING PROTEIN MLAD"/>
    <property type="match status" value="1"/>
</dbReference>